<feature type="repeat" description="TPR" evidence="6">
    <location>
        <begin position="7"/>
        <end position="40"/>
    </location>
</feature>
<dbReference type="PROSITE" id="PS50005">
    <property type="entry name" value="TPR"/>
    <property type="match status" value="1"/>
</dbReference>
<dbReference type="PROSITE" id="PS51698">
    <property type="entry name" value="U_BOX"/>
    <property type="match status" value="1"/>
</dbReference>
<keyword evidence="3" id="KW-0808">Transferase</keyword>
<dbReference type="GO" id="GO:0006515">
    <property type="term" value="P:protein quality control for misfolded or incompletely synthesized proteins"/>
    <property type="evidence" value="ECO:0007669"/>
    <property type="project" value="TreeGrafter"/>
</dbReference>
<dbReference type="Proteomes" id="UP000749646">
    <property type="component" value="Unassembled WGS sequence"/>
</dbReference>
<dbReference type="AlphaFoldDB" id="A0A9P6MGX2"/>
<evidence type="ECO:0000256" key="6">
    <source>
        <dbReference type="PROSITE-ProRule" id="PRU00339"/>
    </source>
</evidence>
<dbReference type="EC" id="2.3.2.27" evidence="2"/>
<dbReference type="GO" id="GO:0061630">
    <property type="term" value="F:ubiquitin protein ligase activity"/>
    <property type="evidence" value="ECO:0007669"/>
    <property type="project" value="UniProtKB-EC"/>
</dbReference>
<evidence type="ECO:0000256" key="1">
    <source>
        <dbReference type="ARBA" id="ARBA00000900"/>
    </source>
</evidence>
<keyword evidence="4" id="KW-0677">Repeat</keyword>
<dbReference type="Gene3D" id="1.25.40.10">
    <property type="entry name" value="Tetratricopeptide repeat domain"/>
    <property type="match status" value="1"/>
</dbReference>
<dbReference type="SUPFAM" id="SSF48452">
    <property type="entry name" value="TPR-like"/>
    <property type="match status" value="1"/>
</dbReference>
<evidence type="ECO:0000313" key="10">
    <source>
        <dbReference type="Proteomes" id="UP000749646"/>
    </source>
</evidence>
<sequence>MTSNLTADQHKLKGNEHFKRHDYDNAIQEYSTAIVKNPKMAVYYCNRANCFLKMGKAQLELGQPSEAYASLKRSYDFALEQRSSFTKEIVLIIGEVKKQKWIEQERSKLSELSETYHYLSDLIKQDIQHRTYALGKDSKEMAADLRSEKDRRLRQLETLLQRAETPDEYAKPYIQHKEQQQQQQQQPSWSQYFTSSKKSPQQPPNPKQGQQQQQTTASPFYIREVPDYYLDKITFEIMHDPVISTKSGISYERNTLLEHFSYGRLFDPVAQVPLTEKDIIPNRALKEACDDFLSKNGWAVDY</sequence>
<dbReference type="SMART" id="SM00504">
    <property type="entry name" value="Ubox"/>
    <property type="match status" value="1"/>
</dbReference>
<evidence type="ECO:0000256" key="5">
    <source>
        <dbReference type="ARBA" id="ARBA00022786"/>
    </source>
</evidence>
<dbReference type="GO" id="GO:0071218">
    <property type="term" value="P:cellular response to misfolded protein"/>
    <property type="evidence" value="ECO:0007669"/>
    <property type="project" value="TreeGrafter"/>
</dbReference>
<evidence type="ECO:0000256" key="4">
    <source>
        <dbReference type="ARBA" id="ARBA00022737"/>
    </source>
</evidence>
<dbReference type="GO" id="GO:0043161">
    <property type="term" value="P:proteasome-mediated ubiquitin-dependent protein catabolic process"/>
    <property type="evidence" value="ECO:0007669"/>
    <property type="project" value="TreeGrafter"/>
</dbReference>
<dbReference type="Pfam" id="PF04564">
    <property type="entry name" value="U-box"/>
    <property type="match status" value="1"/>
</dbReference>
<dbReference type="GO" id="GO:0005737">
    <property type="term" value="C:cytoplasm"/>
    <property type="evidence" value="ECO:0007669"/>
    <property type="project" value="TreeGrafter"/>
</dbReference>
<dbReference type="InterPro" id="IPR013083">
    <property type="entry name" value="Znf_RING/FYVE/PHD"/>
</dbReference>
<dbReference type="SMART" id="SM00028">
    <property type="entry name" value="TPR"/>
    <property type="match status" value="2"/>
</dbReference>
<organism evidence="9 10">
    <name type="scientific">Modicella reniformis</name>
    <dbReference type="NCBI Taxonomy" id="1440133"/>
    <lineage>
        <taxon>Eukaryota</taxon>
        <taxon>Fungi</taxon>
        <taxon>Fungi incertae sedis</taxon>
        <taxon>Mucoromycota</taxon>
        <taxon>Mortierellomycotina</taxon>
        <taxon>Mortierellomycetes</taxon>
        <taxon>Mortierellales</taxon>
        <taxon>Mortierellaceae</taxon>
        <taxon>Modicella</taxon>
    </lineage>
</organism>
<reference evidence="9" key="1">
    <citation type="journal article" date="2020" name="Fungal Divers.">
        <title>Resolving the Mortierellaceae phylogeny through synthesis of multi-gene phylogenetics and phylogenomics.</title>
        <authorList>
            <person name="Vandepol N."/>
            <person name="Liber J."/>
            <person name="Desiro A."/>
            <person name="Na H."/>
            <person name="Kennedy M."/>
            <person name="Barry K."/>
            <person name="Grigoriev I.V."/>
            <person name="Miller A.N."/>
            <person name="O'Donnell K."/>
            <person name="Stajich J.E."/>
            <person name="Bonito G."/>
        </authorList>
    </citation>
    <scope>NUCLEOTIDE SEQUENCE</scope>
    <source>
        <strain evidence="9">MES-2147</strain>
    </source>
</reference>
<name>A0A9P6MGX2_9FUNG</name>
<dbReference type="Gene3D" id="3.30.40.10">
    <property type="entry name" value="Zinc/RING finger domain, C3HC4 (zinc finger)"/>
    <property type="match status" value="1"/>
</dbReference>
<keyword evidence="5" id="KW-0833">Ubl conjugation pathway</keyword>
<dbReference type="InterPro" id="IPR011990">
    <property type="entry name" value="TPR-like_helical_dom_sf"/>
</dbReference>
<keyword evidence="10" id="KW-1185">Reference proteome</keyword>
<evidence type="ECO:0000256" key="3">
    <source>
        <dbReference type="ARBA" id="ARBA00022679"/>
    </source>
</evidence>
<dbReference type="PANTHER" id="PTHR46803:SF2">
    <property type="entry name" value="E3 UBIQUITIN-PROTEIN LIGASE CHIP"/>
    <property type="match status" value="1"/>
</dbReference>
<dbReference type="Pfam" id="PF13414">
    <property type="entry name" value="TPR_11"/>
    <property type="match status" value="1"/>
</dbReference>
<proteinExistence type="predicted"/>
<dbReference type="GO" id="GO:0045862">
    <property type="term" value="P:positive regulation of proteolysis"/>
    <property type="evidence" value="ECO:0007669"/>
    <property type="project" value="TreeGrafter"/>
</dbReference>
<dbReference type="EMBL" id="JAAAHW010000776">
    <property type="protein sequence ID" value="KAF9999116.1"/>
    <property type="molecule type" value="Genomic_DNA"/>
</dbReference>
<dbReference type="GO" id="GO:0000209">
    <property type="term" value="P:protein polyubiquitination"/>
    <property type="evidence" value="ECO:0007669"/>
    <property type="project" value="TreeGrafter"/>
</dbReference>
<gene>
    <name evidence="9" type="primary">STUB1</name>
    <name evidence="9" type="ORF">BGZ65_005474</name>
</gene>
<dbReference type="PANTHER" id="PTHR46803">
    <property type="entry name" value="E3 UBIQUITIN-PROTEIN LIGASE CHIP"/>
    <property type="match status" value="1"/>
</dbReference>
<keyword evidence="6" id="KW-0802">TPR repeat</keyword>
<dbReference type="InterPro" id="IPR019734">
    <property type="entry name" value="TPR_rpt"/>
</dbReference>
<dbReference type="OrthoDB" id="629492at2759"/>
<evidence type="ECO:0000313" key="9">
    <source>
        <dbReference type="EMBL" id="KAF9999116.1"/>
    </source>
</evidence>
<evidence type="ECO:0000259" key="8">
    <source>
        <dbReference type="PROSITE" id="PS51698"/>
    </source>
</evidence>
<evidence type="ECO:0000256" key="7">
    <source>
        <dbReference type="SAM" id="MobiDB-lite"/>
    </source>
</evidence>
<accession>A0A9P6MGX2</accession>
<dbReference type="InterPro" id="IPR003613">
    <property type="entry name" value="Ubox_domain"/>
</dbReference>
<comment type="catalytic activity">
    <reaction evidence="1">
        <text>S-ubiquitinyl-[E2 ubiquitin-conjugating enzyme]-L-cysteine + [acceptor protein]-L-lysine = [E2 ubiquitin-conjugating enzyme]-L-cysteine + N(6)-ubiquitinyl-[acceptor protein]-L-lysine.</text>
        <dbReference type="EC" id="2.3.2.27"/>
    </reaction>
</comment>
<dbReference type="SUPFAM" id="SSF57850">
    <property type="entry name" value="RING/U-box"/>
    <property type="match status" value="1"/>
</dbReference>
<evidence type="ECO:0000256" key="2">
    <source>
        <dbReference type="ARBA" id="ARBA00012483"/>
    </source>
</evidence>
<dbReference type="GO" id="GO:0051087">
    <property type="term" value="F:protein-folding chaperone binding"/>
    <property type="evidence" value="ECO:0007669"/>
    <property type="project" value="TreeGrafter"/>
</dbReference>
<feature type="region of interest" description="Disordered" evidence="7">
    <location>
        <begin position="174"/>
        <end position="217"/>
    </location>
</feature>
<comment type="caution">
    <text evidence="9">The sequence shown here is derived from an EMBL/GenBank/DDBJ whole genome shotgun (WGS) entry which is preliminary data.</text>
</comment>
<protein>
    <recommendedName>
        <fullName evidence="2">RING-type E3 ubiquitin transferase</fullName>
        <ecNumber evidence="2">2.3.2.27</ecNumber>
    </recommendedName>
</protein>
<feature type="domain" description="U-box" evidence="8">
    <location>
        <begin position="224"/>
        <end position="299"/>
    </location>
</feature>